<gene>
    <name evidence="2" type="ORF">g.7377</name>
</gene>
<dbReference type="PANTHER" id="PTHR33332">
    <property type="entry name" value="REVERSE TRANSCRIPTASE DOMAIN-CONTAINING PROTEIN"/>
    <property type="match status" value="1"/>
</dbReference>
<dbReference type="InterPro" id="IPR043502">
    <property type="entry name" value="DNA/RNA_pol_sf"/>
</dbReference>
<dbReference type="AlphaFoldDB" id="A0A1B6F1J5"/>
<protein>
    <recommendedName>
        <fullName evidence="1">Reverse transcriptase domain-containing protein</fullName>
    </recommendedName>
</protein>
<dbReference type="GO" id="GO:0071897">
    <property type="term" value="P:DNA biosynthetic process"/>
    <property type="evidence" value="ECO:0007669"/>
    <property type="project" value="UniProtKB-ARBA"/>
</dbReference>
<sequence>KKGSKHKLENYRPISLVPTFSKLIEKIILSRISVHLESNNVILSGQHGFTRKKSTSTALVDLVEYMIDRIEEGESVVGFFLDLSKAFDCLDHAMVLTKLEYLGFRETALSWFASYLSDRDQLVELKQSKKGVRVLHRSDRLPVNRGVPQGSVLGPVLFVLFTSDFPAYMEPYSNTIMYADDTVLLVSGKNREALEIQSYIALNVAIEYCAANDLVFNESKTKEMTLGSMKDELSGFPNLDTVDAVE</sequence>
<feature type="domain" description="Reverse transcriptase" evidence="1">
    <location>
        <begin position="1"/>
        <end position="246"/>
    </location>
</feature>
<accession>A0A1B6F1J5</accession>
<dbReference type="PROSITE" id="PS50878">
    <property type="entry name" value="RT_POL"/>
    <property type="match status" value="1"/>
</dbReference>
<evidence type="ECO:0000313" key="2">
    <source>
        <dbReference type="EMBL" id="JAS44065.1"/>
    </source>
</evidence>
<proteinExistence type="predicted"/>
<reference evidence="2" key="1">
    <citation type="submission" date="2015-11" db="EMBL/GenBank/DDBJ databases">
        <title>De novo transcriptome assembly of four potential Pierce s Disease insect vectors from Arizona vineyards.</title>
        <authorList>
            <person name="Tassone E.E."/>
        </authorList>
    </citation>
    <scope>NUCLEOTIDE SEQUENCE</scope>
</reference>
<dbReference type="Pfam" id="PF00078">
    <property type="entry name" value="RVT_1"/>
    <property type="match status" value="1"/>
</dbReference>
<dbReference type="SUPFAM" id="SSF56672">
    <property type="entry name" value="DNA/RNA polymerases"/>
    <property type="match status" value="1"/>
</dbReference>
<feature type="non-terminal residue" evidence="2">
    <location>
        <position position="246"/>
    </location>
</feature>
<dbReference type="InterPro" id="IPR000477">
    <property type="entry name" value="RT_dom"/>
</dbReference>
<evidence type="ECO:0000259" key="1">
    <source>
        <dbReference type="PROSITE" id="PS50878"/>
    </source>
</evidence>
<feature type="non-terminal residue" evidence="2">
    <location>
        <position position="1"/>
    </location>
</feature>
<name>A0A1B6F1J5_9HEMI</name>
<dbReference type="CDD" id="cd01650">
    <property type="entry name" value="RT_nLTR_like"/>
    <property type="match status" value="1"/>
</dbReference>
<organism evidence="2">
    <name type="scientific">Cuerna arida</name>
    <dbReference type="NCBI Taxonomy" id="1464854"/>
    <lineage>
        <taxon>Eukaryota</taxon>
        <taxon>Metazoa</taxon>
        <taxon>Ecdysozoa</taxon>
        <taxon>Arthropoda</taxon>
        <taxon>Hexapoda</taxon>
        <taxon>Insecta</taxon>
        <taxon>Pterygota</taxon>
        <taxon>Neoptera</taxon>
        <taxon>Paraneoptera</taxon>
        <taxon>Hemiptera</taxon>
        <taxon>Auchenorrhyncha</taxon>
        <taxon>Membracoidea</taxon>
        <taxon>Cicadellidae</taxon>
        <taxon>Cicadellinae</taxon>
        <taxon>Proconiini</taxon>
        <taxon>Cuerna</taxon>
    </lineage>
</organism>
<dbReference type="EMBL" id="GECZ01025704">
    <property type="protein sequence ID" value="JAS44065.1"/>
    <property type="molecule type" value="Transcribed_RNA"/>
</dbReference>